<name>T1JEG2_STRMM</name>
<evidence type="ECO:0000313" key="7">
    <source>
        <dbReference type="EnsemblMetazoa" id="SMAR012208-PA"/>
    </source>
</evidence>
<evidence type="ECO:0008006" key="9">
    <source>
        <dbReference type="Google" id="ProtNLM"/>
    </source>
</evidence>
<feature type="transmembrane region" description="Helical" evidence="6">
    <location>
        <begin position="309"/>
        <end position="331"/>
    </location>
</feature>
<evidence type="ECO:0000256" key="1">
    <source>
        <dbReference type="ARBA" id="ARBA00004141"/>
    </source>
</evidence>
<dbReference type="PANTHER" id="PTHR21716">
    <property type="entry name" value="TRANSMEMBRANE PROTEIN"/>
    <property type="match status" value="1"/>
</dbReference>
<dbReference type="InterPro" id="IPR002549">
    <property type="entry name" value="AI-2E-like"/>
</dbReference>
<keyword evidence="8" id="KW-1185">Reference proteome</keyword>
<dbReference type="PhylomeDB" id="T1JEG2"/>
<dbReference type="OMA" id="MYMFLTP"/>
<keyword evidence="3 6" id="KW-0812">Transmembrane</keyword>
<dbReference type="PANTHER" id="PTHR21716:SF4">
    <property type="entry name" value="TRANSMEMBRANE PROTEIN 245"/>
    <property type="match status" value="1"/>
</dbReference>
<dbReference type="eggNOG" id="KOG2365">
    <property type="taxonomic scope" value="Eukaryota"/>
</dbReference>
<dbReference type="GO" id="GO:0016020">
    <property type="term" value="C:membrane"/>
    <property type="evidence" value="ECO:0007669"/>
    <property type="project" value="UniProtKB-SubCell"/>
</dbReference>
<feature type="transmembrane region" description="Helical" evidence="6">
    <location>
        <begin position="475"/>
        <end position="495"/>
    </location>
</feature>
<sequence length="821" mass="90980">MSAPSSSTDSRSPFDNVLNFVPQGHEKALKHAFYNAAALAFLLIGVAAAGAVYIVMGPFLRPLLWAVLCGSVLHPFKQKLTGIVRQWIQSLKSTGTPLTIGIIAFPIGIMDRTAETVGGMVVYYAKTLITVSFVLVTNAVAEETEEELPSFTQTAWAVLCGSHERKSSETTSVTVSTASSTAVKEESKSSVRPAPTPRVLVPVEEYKTSNMYLWGLVWACGIVQFYYHLWLLPLFAFPIWYFIIKRTGQYFGIWSCLRDKFNRIQTMFWKSFEERKDAIFPVPVRGLIKLISGGDGKILSYVDSAIDTLVSLSTIVIVLFCTLFGTIFFAVQIHAESMHLVQVTSSLINRTVVNNPELQALLPEGLGEMVDSMFDNAYVYGREWSANMVKNLIGEADEAKALHIEKQVHELVDRLYHTWTSSNENNVPSRQIGQSWNNLLEGLTAPGLFDLSKITDFVKENIGTFMSVLEGVWSVLKGNISLVMNAVTAVLSLVFGGGTALLNFFINCIVFMTALFYLLASSGKQYKVVELIGKVTPAGSGGRFGMAAEEAINGVFAASFKMAFFYGMWTWLMHTLFGVKMVYIPSGLFGSGTECIQLLRFPRYCRFPRFPKSDYRNGGNPITEIEEIRLPKSRKSDYRNRGNPITEIEEIRLPKSRKSDYRNRGNPITEIEEIRLPKSRKSDYRNRIAMAALFGAVPFLGTYWAAVPAVLELWLIQDSAAQAIIMFTCQLLPMSFVDTAIYSEIKGGGHPYLTGLAIAGGIFCLGVEGALMGPILLCCLFVVVNMCGSMMQQSPVGEPRSRPGSSRYYAAGLFKRTTSIY</sequence>
<dbReference type="Proteomes" id="UP000014500">
    <property type="component" value="Unassembled WGS sequence"/>
</dbReference>
<accession>T1JEG2</accession>
<evidence type="ECO:0000256" key="6">
    <source>
        <dbReference type="SAM" id="Phobius"/>
    </source>
</evidence>
<feature type="transmembrane region" description="Helical" evidence="6">
    <location>
        <begin position="551"/>
        <end position="569"/>
    </location>
</feature>
<feature type="transmembrane region" description="Helical" evidence="6">
    <location>
        <begin position="753"/>
        <end position="784"/>
    </location>
</feature>
<organism evidence="7 8">
    <name type="scientific">Strigamia maritima</name>
    <name type="common">European centipede</name>
    <name type="synonym">Geophilus maritimus</name>
    <dbReference type="NCBI Taxonomy" id="126957"/>
    <lineage>
        <taxon>Eukaryota</taxon>
        <taxon>Metazoa</taxon>
        <taxon>Ecdysozoa</taxon>
        <taxon>Arthropoda</taxon>
        <taxon>Myriapoda</taxon>
        <taxon>Chilopoda</taxon>
        <taxon>Pleurostigmophora</taxon>
        <taxon>Geophilomorpha</taxon>
        <taxon>Linotaeniidae</taxon>
        <taxon>Strigamia</taxon>
    </lineage>
</organism>
<reference evidence="7" key="2">
    <citation type="submission" date="2015-02" db="UniProtKB">
        <authorList>
            <consortium name="EnsemblMetazoa"/>
        </authorList>
    </citation>
    <scope>IDENTIFICATION</scope>
</reference>
<feature type="transmembrane region" description="Helical" evidence="6">
    <location>
        <begin position="688"/>
        <end position="707"/>
    </location>
</feature>
<keyword evidence="5 6" id="KW-0472">Membrane</keyword>
<feature type="transmembrane region" description="Helical" evidence="6">
    <location>
        <begin position="216"/>
        <end position="243"/>
    </location>
</feature>
<feature type="transmembrane region" description="Helical" evidence="6">
    <location>
        <begin position="501"/>
        <end position="520"/>
    </location>
</feature>
<dbReference type="EMBL" id="JH432117">
    <property type="status" value="NOT_ANNOTATED_CDS"/>
    <property type="molecule type" value="Genomic_DNA"/>
</dbReference>
<evidence type="ECO:0000256" key="3">
    <source>
        <dbReference type="ARBA" id="ARBA00022692"/>
    </source>
</evidence>
<evidence type="ECO:0000256" key="2">
    <source>
        <dbReference type="ARBA" id="ARBA00009773"/>
    </source>
</evidence>
<comment type="subcellular location">
    <subcellularLocation>
        <location evidence="1">Membrane</location>
        <topology evidence="1">Multi-pass membrane protein</topology>
    </subcellularLocation>
</comment>
<evidence type="ECO:0000256" key="5">
    <source>
        <dbReference type="ARBA" id="ARBA00023136"/>
    </source>
</evidence>
<keyword evidence="4 6" id="KW-1133">Transmembrane helix</keyword>
<reference evidence="8" key="1">
    <citation type="submission" date="2011-05" db="EMBL/GenBank/DDBJ databases">
        <authorList>
            <person name="Richards S.R."/>
            <person name="Qu J."/>
            <person name="Jiang H."/>
            <person name="Jhangiani S.N."/>
            <person name="Agravi P."/>
            <person name="Goodspeed R."/>
            <person name="Gross S."/>
            <person name="Mandapat C."/>
            <person name="Jackson L."/>
            <person name="Mathew T."/>
            <person name="Pu L."/>
            <person name="Thornton R."/>
            <person name="Saada N."/>
            <person name="Wilczek-Boney K.B."/>
            <person name="Lee S."/>
            <person name="Kovar C."/>
            <person name="Wu Y."/>
            <person name="Scherer S.E."/>
            <person name="Worley K.C."/>
            <person name="Muzny D.M."/>
            <person name="Gibbs R."/>
        </authorList>
    </citation>
    <scope>NUCLEOTIDE SEQUENCE</scope>
    <source>
        <strain evidence="8">Brora</strain>
    </source>
</reference>
<comment type="similarity">
    <text evidence="2">Belongs to the autoinducer-2 exporter (AI-2E) (TC 2.A.86) family.</text>
</comment>
<feature type="transmembrane region" description="Helical" evidence="6">
    <location>
        <begin position="32"/>
        <end position="53"/>
    </location>
</feature>
<dbReference type="HOGENOM" id="CLU_005960_0_0_1"/>
<proteinExistence type="inferred from homology"/>
<evidence type="ECO:0000256" key="4">
    <source>
        <dbReference type="ARBA" id="ARBA00022989"/>
    </source>
</evidence>
<dbReference type="AlphaFoldDB" id="T1JEG2"/>
<dbReference type="EnsemblMetazoa" id="SMAR012208-RA">
    <property type="protein sequence ID" value="SMAR012208-PA"/>
    <property type="gene ID" value="SMAR012208"/>
</dbReference>
<protein>
    <recommendedName>
        <fullName evidence="9">Transmembrane protein 245</fullName>
    </recommendedName>
</protein>
<evidence type="ECO:0000313" key="8">
    <source>
        <dbReference type="Proteomes" id="UP000014500"/>
    </source>
</evidence>